<sequence length="225" mass="26017">MTEVDSDEARRLAYNASRRRSYARNRESINKKRRDIYRLTNGERRTVGRRPGSPIRTSARDSLETQLTQMNSVPLHSALYTEALEKVEAAYINFVQVTQATPKGYAHIAYQLYQESIATSPPNGSRRVFDKAILEMSSIAQTIRECRRVVLDSNDGGDTRIFDLALDPVSRLVDWIEEMLREALVSPEGLRHKYIHKELAYQNYVSTRDMYQWFGMRRRLGPRAA</sequence>
<dbReference type="EMBL" id="KZ293460">
    <property type="protein sequence ID" value="PBK63150.1"/>
    <property type="molecule type" value="Genomic_DNA"/>
</dbReference>
<evidence type="ECO:0000313" key="3">
    <source>
        <dbReference type="Proteomes" id="UP000218334"/>
    </source>
</evidence>
<dbReference type="Proteomes" id="UP000218334">
    <property type="component" value="Unassembled WGS sequence"/>
</dbReference>
<evidence type="ECO:0000256" key="1">
    <source>
        <dbReference type="SAM" id="MobiDB-lite"/>
    </source>
</evidence>
<protein>
    <submittedName>
        <fullName evidence="2">Uncharacterized protein</fullName>
    </submittedName>
</protein>
<feature type="region of interest" description="Disordered" evidence="1">
    <location>
        <begin position="18"/>
        <end position="58"/>
    </location>
</feature>
<proteinExistence type="predicted"/>
<gene>
    <name evidence="2" type="ORF">ARMSODRAFT_963353</name>
</gene>
<evidence type="ECO:0000313" key="2">
    <source>
        <dbReference type="EMBL" id="PBK63150.1"/>
    </source>
</evidence>
<reference evidence="3" key="1">
    <citation type="journal article" date="2017" name="Nat. Ecol. Evol.">
        <title>Genome expansion and lineage-specific genetic innovations in the forest pathogenic fungi Armillaria.</title>
        <authorList>
            <person name="Sipos G."/>
            <person name="Prasanna A.N."/>
            <person name="Walter M.C."/>
            <person name="O'Connor E."/>
            <person name="Balint B."/>
            <person name="Krizsan K."/>
            <person name="Kiss B."/>
            <person name="Hess J."/>
            <person name="Varga T."/>
            <person name="Slot J."/>
            <person name="Riley R."/>
            <person name="Boka B."/>
            <person name="Rigling D."/>
            <person name="Barry K."/>
            <person name="Lee J."/>
            <person name="Mihaltcheva S."/>
            <person name="LaButti K."/>
            <person name="Lipzen A."/>
            <person name="Waldron R."/>
            <person name="Moloney N.M."/>
            <person name="Sperisen C."/>
            <person name="Kredics L."/>
            <person name="Vagvoelgyi C."/>
            <person name="Patrignani A."/>
            <person name="Fitzpatrick D."/>
            <person name="Nagy I."/>
            <person name="Doyle S."/>
            <person name="Anderson J.B."/>
            <person name="Grigoriev I.V."/>
            <person name="Gueldener U."/>
            <person name="Muensterkoetter M."/>
            <person name="Nagy L.G."/>
        </authorList>
    </citation>
    <scope>NUCLEOTIDE SEQUENCE [LARGE SCALE GENOMIC DNA]</scope>
    <source>
        <strain evidence="3">28-4</strain>
    </source>
</reference>
<organism evidence="2 3">
    <name type="scientific">Armillaria solidipes</name>
    <dbReference type="NCBI Taxonomy" id="1076256"/>
    <lineage>
        <taxon>Eukaryota</taxon>
        <taxon>Fungi</taxon>
        <taxon>Dikarya</taxon>
        <taxon>Basidiomycota</taxon>
        <taxon>Agaricomycotina</taxon>
        <taxon>Agaricomycetes</taxon>
        <taxon>Agaricomycetidae</taxon>
        <taxon>Agaricales</taxon>
        <taxon>Marasmiineae</taxon>
        <taxon>Physalacriaceae</taxon>
        <taxon>Armillaria</taxon>
    </lineage>
</organism>
<accession>A0A2H3B082</accession>
<keyword evidence="3" id="KW-1185">Reference proteome</keyword>
<name>A0A2H3B082_9AGAR</name>
<dbReference type="AlphaFoldDB" id="A0A2H3B082"/>